<comment type="function">
    <text evidence="4 5">Required for flagellar hook formation. May act as a scaffolding protein.</text>
</comment>
<evidence type="ECO:0000256" key="4">
    <source>
        <dbReference type="ARBA" id="ARBA00024746"/>
    </source>
</evidence>
<dbReference type="RefSeq" id="WP_133223641.1">
    <property type="nucleotide sequence ID" value="NZ_NRSG01000329.1"/>
</dbReference>
<dbReference type="EMBL" id="NRSG01000329">
    <property type="protein sequence ID" value="MBK1661583.1"/>
    <property type="molecule type" value="Genomic_DNA"/>
</dbReference>
<evidence type="ECO:0000256" key="2">
    <source>
        <dbReference type="ARBA" id="ARBA00016013"/>
    </source>
</evidence>
<comment type="similarity">
    <text evidence="1 5">Belongs to the FlgD family.</text>
</comment>
<comment type="caution">
    <text evidence="8">The sequence shown here is derived from an EMBL/GenBank/DDBJ whole genome shotgun (WGS) entry which is preliminary data.</text>
</comment>
<evidence type="ECO:0000256" key="5">
    <source>
        <dbReference type="RuleBase" id="RU362076"/>
    </source>
</evidence>
<feature type="region of interest" description="Disordered" evidence="6">
    <location>
        <begin position="1"/>
        <end position="24"/>
    </location>
</feature>
<evidence type="ECO:0000256" key="6">
    <source>
        <dbReference type="SAM" id="MobiDB-lite"/>
    </source>
</evidence>
<gene>
    <name evidence="8" type="ORF">CKO45_25580</name>
</gene>
<dbReference type="Gene3D" id="2.60.40.4070">
    <property type="match status" value="1"/>
</dbReference>
<dbReference type="Pfam" id="PF03963">
    <property type="entry name" value="FlgD"/>
    <property type="match status" value="1"/>
</dbReference>
<accession>A0ABS1D3Z1</accession>
<reference evidence="8 9" key="1">
    <citation type="journal article" date="2020" name="Microorganisms">
        <title>Osmotic Adaptation and Compatible Solute Biosynthesis of Phototrophic Bacteria as Revealed from Genome Analyses.</title>
        <authorList>
            <person name="Imhoff J.F."/>
            <person name="Rahn T."/>
            <person name="Kunzel S."/>
            <person name="Keller A."/>
            <person name="Neulinger S.C."/>
        </authorList>
    </citation>
    <scope>NUCLEOTIDE SEQUENCE [LARGE SCALE GENOMIC DNA]</scope>
    <source>
        <strain evidence="8 9">DSM 15382</strain>
    </source>
</reference>
<dbReference type="Pfam" id="PF13860">
    <property type="entry name" value="FlgD_ig"/>
    <property type="match status" value="1"/>
</dbReference>
<dbReference type="InterPro" id="IPR025965">
    <property type="entry name" value="FlgD/Vpr_Ig-like"/>
</dbReference>
<evidence type="ECO:0000256" key="1">
    <source>
        <dbReference type="ARBA" id="ARBA00010577"/>
    </source>
</evidence>
<sequence length="225" mass="23417">MTTTAATTAATTATAATSSQSTAGKSTGIGGDFNTFLTLLTTQLKNQDPTKAMDTETMTQQLVQFASVEQQISMNGNLEKLINLQQASQLTAAAPLMGKMVEVDSDRLTVQGGVGSLHLPAAGTATRATVTILDNAGRTLRTQEVRLGSAAQTWNWDGKDAAGRQLPDGAYRFAVAGRDESGAKQTVAATVLGRATAAERQNGDLRLALGGLSVGFDSVRRLDGQ</sequence>
<proteinExistence type="inferred from homology"/>
<evidence type="ECO:0000256" key="3">
    <source>
        <dbReference type="ARBA" id="ARBA00022795"/>
    </source>
</evidence>
<keyword evidence="9" id="KW-1185">Reference proteome</keyword>
<dbReference type="InterPro" id="IPR005648">
    <property type="entry name" value="FlgD"/>
</dbReference>
<evidence type="ECO:0000313" key="9">
    <source>
        <dbReference type="Proteomes" id="UP000697995"/>
    </source>
</evidence>
<name>A0ABS1D3Z1_9PROT</name>
<dbReference type="Proteomes" id="UP000697995">
    <property type="component" value="Unassembled WGS sequence"/>
</dbReference>
<feature type="compositionally biased region" description="Low complexity" evidence="6">
    <location>
        <begin position="1"/>
        <end position="23"/>
    </location>
</feature>
<keyword evidence="3 5" id="KW-1005">Bacterial flagellum biogenesis</keyword>
<evidence type="ECO:0000313" key="8">
    <source>
        <dbReference type="EMBL" id="MBK1661583.1"/>
    </source>
</evidence>
<organism evidence="8 9">
    <name type="scientific">Paracraurococcus ruber</name>
    <dbReference type="NCBI Taxonomy" id="77675"/>
    <lineage>
        <taxon>Bacteria</taxon>
        <taxon>Pseudomonadati</taxon>
        <taxon>Pseudomonadota</taxon>
        <taxon>Alphaproteobacteria</taxon>
        <taxon>Acetobacterales</taxon>
        <taxon>Roseomonadaceae</taxon>
        <taxon>Paracraurococcus</taxon>
    </lineage>
</organism>
<dbReference type="Gene3D" id="2.30.30.910">
    <property type="match status" value="1"/>
</dbReference>
<protein>
    <recommendedName>
        <fullName evidence="2 5">Basal-body rod modification protein FlgD</fullName>
    </recommendedName>
</protein>
<feature type="domain" description="FlgD/Vpr Ig-like" evidence="7">
    <location>
        <begin position="107"/>
        <end position="178"/>
    </location>
</feature>
<evidence type="ECO:0000259" key="7">
    <source>
        <dbReference type="Pfam" id="PF13860"/>
    </source>
</evidence>